<dbReference type="AlphaFoldDB" id="A0A642V7Y9"/>
<sequence length="151" mass="16334">MGAALQQIELEASSEVSPVELSVCPRKSVLFSLFRPGIRASAMGRQYRLLLCVCTNSTCLLILENCLTGWCGGICGNGLAVLKQQQYDATNTAPATPQQLTSAVQSFGTRTYTSNAIEGRFVPDSPHWSTPLGTLREGVELVNTWLNDPLN</sequence>
<accession>A0A642V7Y9</accession>
<evidence type="ECO:0000313" key="2">
    <source>
        <dbReference type="Proteomes" id="UP000761534"/>
    </source>
</evidence>
<dbReference type="VEuPathDB" id="FungiDB:TRICI_002447"/>
<dbReference type="EMBL" id="SWFS01000165">
    <property type="protein sequence ID" value="KAA8915414.1"/>
    <property type="molecule type" value="Genomic_DNA"/>
</dbReference>
<protein>
    <submittedName>
        <fullName evidence="1">Uncharacterized protein</fullName>
    </submittedName>
</protein>
<name>A0A642V7Y9_9ASCO</name>
<comment type="caution">
    <text evidence="1">The sequence shown here is derived from an EMBL/GenBank/DDBJ whole genome shotgun (WGS) entry which is preliminary data.</text>
</comment>
<reference evidence="1" key="1">
    <citation type="journal article" date="2019" name="G3 (Bethesda)">
        <title>Genome Assemblies of Two Rare Opportunistic Yeast Pathogens: Diutina rugosa (syn. Candida rugosa) and Trichomonascus ciferrii (syn. Candida ciferrii).</title>
        <authorList>
            <person name="Mixao V."/>
            <person name="Saus E."/>
            <person name="Hansen A.P."/>
            <person name="Lass-Florl C."/>
            <person name="Gabaldon T."/>
        </authorList>
    </citation>
    <scope>NUCLEOTIDE SEQUENCE</scope>
    <source>
        <strain evidence="1">CBS 4856</strain>
    </source>
</reference>
<evidence type="ECO:0000313" key="1">
    <source>
        <dbReference type="EMBL" id="KAA8915414.1"/>
    </source>
</evidence>
<organism evidence="1 2">
    <name type="scientific">Trichomonascus ciferrii</name>
    <dbReference type="NCBI Taxonomy" id="44093"/>
    <lineage>
        <taxon>Eukaryota</taxon>
        <taxon>Fungi</taxon>
        <taxon>Dikarya</taxon>
        <taxon>Ascomycota</taxon>
        <taxon>Saccharomycotina</taxon>
        <taxon>Dipodascomycetes</taxon>
        <taxon>Dipodascales</taxon>
        <taxon>Trichomonascaceae</taxon>
        <taxon>Trichomonascus</taxon>
        <taxon>Trichomonascus ciferrii complex</taxon>
    </lineage>
</organism>
<dbReference type="Proteomes" id="UP000761534">
    <property type="component" value="Unassembled WGS sequence"/>
</dbReference>
<proteinExistence type="predicted"/>
<gene>
    <name evidence="1" type="ORF">TRICI_002447</name>
</gene>
<keyword evidence="2" id="KW-1185">Reference proteome</keyword>